<dbReference type="RefSeq" id="WP_344292225.1">
    <property type="nucleotide sequence ID" value="NZ_BAAAPF010000205.1"/>
</dbReference>
<dbReference type="InterPro" id="IPR006140">
    <property type="entry name" value="D-isomer_DH_NAD-bd"/>
</dbReference>
<protein>
    <submittedName>
        <fullName evidence="4">D-2-hydroxyacid dehydrogenase</fullName>
    </submittedName>
</protein>
<organism evidence="4 5">
    <name type="scientific">Streptomyces synnematoformans</name>
    <dbReference type="NCBI Taxonomy" id="415721"/>
    <lineage>
        <taxon>Bacteria</taxon>
        <taxon>Bacillati</taxon>
        <taxon>Actinomycetota</taxon>
        <taxon>Actinomycetes</taxon>
        <taxon>Kitasatosporales</taxon>
        <taxon>Streptomycetaceae</taxon>
        <taxon>Streptomyces</taxon>
    </lineage>
</organism>
<accession>A0ABN2ZAH9</accession>
<dbReference type="Proteomes" id="UP001500443">
    <property type="component" value="Unassembled WGS sequence"/>
</dbReference>
<proteinExistence type="predicted"/>
<comment type="caution">
    <text evidence="4">The sequence shown here is derived from an EMBL/GenBank/DDBJ whole genome shotgun (WGS) entry which is preliminary data.</text>
</comment>
<reference evidence="4 5" key="1">
    <citation type="journal article" date="2019" name="Int. J. Syst. Evol. Microbiol.">
        <title>The Global Catalogue of Microorganisms (GCM) 10K type strain sequencing project: providing services to taxonomists for standard genome sequencing and annotation.</title>
        <authorList>
            <consortium name="The Broad Institute Genomics Platform"/>
            <consortium name="The Broad Institute Genome Sequencing Center for Infectious Disease"/>
            <person name="Wu L."/>
            <person name="Ma J."/>
        </authorList>
    </citation>
    <scope>NUCLEOTIDE SEQUENCE [LARGE SCALE GENOMIC DNA]</scope>
    <source>
        <strain evidence="4 5">JCM 15481</strain>
    </source>
</reference>
<dbReference type="InterPro" id="IPR036291">
    <property type="entry name" value="NAD(P)-bd_dom_sf"/>
</dbReference>
<name>A0ABN2ZAH9_9ACTN</name>
<dbReference type="PANTHER" id="PTHR43333:SF1">
    <property type="entry name" value="D-ISOMER SPECIFIC 2-HYDROXYACID DEHYDROGENASE NAD-BINDING DOMAIN-CONTAINING PROTEIN"/>
    <property type="match status" value="1"/>
</dbReference>
<sequence>MSDIRVLVLDDDPPPDLERLRGRAQVVTTHEDRLAELLPSADVVLVWDFASHAVRRAWPGRGRRPGWVHTPSAGVDHVLSPEFAASDTVLTNARGVFDRPIAEYVAGLVLALAKDFPGTWERQRQHRWQHRETLRLAGTRAVVVGAGPIGRAVADTLGCLEVRTELVGRTARAGVRGQEELPALLAQADWVVCAAPLTPQTRGMFGREAFAAMPDRARFINVGRGPLVDTAALVAALEQREIAAAALDVFETEPLPPDDPLWQVPGLFVSPHMSGDTVGWRGALADQFVELFDLWEAGRPLFNIVDKQLGYVR</sequence>
<dbReference type="Gene3D" id="3.40.50.720">
    <property type="entry name" value="NAD(P)-binding Rossmann-like Domain"/>
    <property type="match status" value="2"/>
</dbReference>
<keyword evidence="5" id="KW-1185">Reference proteome</keyword>
<dbReference type="SUPFAM" id="SSF51735">
    <property type="entry name" value="NAD(P)-binding Rossmann-fold domains"/>
    <property type="match status" value="1"/>
</dbReference>
<evidence type="ECO:0000256" key="2">
    <source>
        <dbReference type="ARBA" id="ARBA00023027"/>
    </source>
</evidence>
<dbReference type="Pfam" id="PF02826">
    <property type="entry name" value="2-Hacid_dh_C"/>
    <property type="match status" value="1"/>
</dbReference>
<evidence type="ECO:0000313" key="5">
    <source>
        <dbReference type="Proteomes" id="UP001500443"/>
    </source>
</evidence>
<dbReference type="SUPFAM" id="SSF52283">
    <property type="entry name" value="Formate/glycerate dehydrogenase catalytic domain-like"/>
    <property type="match status" value="1"/>
</dbReference>
<dbReference type="EMBL" id="BAAAPF010000205">
    <property type="protein sequence ID" value="GAA2139224.1"/>
    <property type="molecule type" value="Genomic_DNA"/>
</dbReference>
<keyword evidence="2" id="KW-0520">NAD</keyword>
<dbReference type="PANTHER" id="PTHR43333">
    <property type="entry name" value="2-HACID_DH_C DOMAIN-CONTAINING PROTEIN"/>
    <property type="match status" value="1"/>
</dbReference>
<feature type="domain" description="D-isomer specific 2-hydroxyacid dehydrogenase NAD-binding" evidence="3">
    <location>
        <begin position="107"/>
        <end position="274"/>
    </location>
</feature>
<gene>
    <name evidence="4" type="ORF">GCM10009802_49110</name>
</gene>
<keyword evidence="1" id="KW-0560">Oxidoreductase</keyword>
<evidence type="ECO:0000256" key="1">
    <source>
        <dbReference type="ARBA" id="ARBA00023002"/>
    </source>
</evidence>
<dbReference type="CDD" id="cd05300">
    <property type="entry name" value="2-Hacid_dh_1"/>
    <property type="match status" value="1"/>
</dbReference>
<evidence type="ECO:0000259" key="3">
    <source>
        <dbReference type="Pfam" id="PF02826"/>
    </source>
</evidence>
<evidence type="ECO:0000313" key="4">
    <source>
        <dbReference type="EMBL" id="GAA2139224.1"/>
    </source>
</evidence>